<keyword evidence="2" id="KW-1185">Reference proteome</keyword>
<accession>A0A1I7U3F6</accession>
<evidence type="ECO:0000313" key="3">
    <source>
        <dbReference type="WBParaSite" id="Csp11.Scaffold629.g14458.t1"/>
    </source>
</evidence>
<reference evidence="3" key="1">
    <citation type="submission" date="2016-11" db="UniProtKB">
        <authorList>
            <consortium name="WormBaseParasite"/>
        </authorList>
    </citation>
    <scope>IDENTIFICATION</scope>
</reference>
<organism evidence="2 3">
    <name type="scientific">Caenorhabditis tropicalis</name>
    <dbReference type="NCBI Taxonomy" id="1561998"/>
    <lineage>
        <taxon>Eukaryota</taxon>
        <taxon>Metazoa</taxon>
        <taxon>Ecdysozoa</taxon>
        <taxon>Nematoda</taxon>
        <taxon>Chromadorea</taxon>
        <taxon>Rhabditida</taxon>
        <taxon>Rhabditina</taxon>
        <taxon>Rhabditomorpha</taxon>
        <taxon>Rhabditoidea</taxon>
        <taxon>Rhabditidae</taxon>
        <taxon>Peloderinae</taxon>
        <taxon>Caenorhabditis</taxon>
    </lineage>
</organism>
<evidence type="ECO:0000313" key="2">
    <source>
        <dbReference type="Proteomes" id="UP000095282"/>
    </source>
</evidence>
<feature type="compositionally biased region" description="Basic and acidic residues" evidence="1">
    <location>
        <begin position="18"/>
        <end position="28"/>
    </location>
</feature>
<proteinExistence type="predicted"/>
<evidence type="ECO:0000256" key="1">
    <source>
        <dbReference type="SAM" id="MobiDB-lite"/>
    </source>
</evidence>
<sequence>MSTLLALFRRLLFRRRNNTEKGSDESGKSQKTRTKSLIIPASNNSIREKNRIQVKRGSQVVIRNRSQSVTVERKHVSRSTDKQHSPSSRRQSHFTIHKSGNTMTTSLAPTLSSSYRMRSASATKPTIIYIHS</sequence>
<feature type="region of interest" description="Disordered" evidence="1">
    <location>
        <begin position="18"/>
        <end position="43"/>
    </location>
</feature>
<feature type="compositionally biased region" description="Basic and acidic residues" evidence="1">
    <location>
        <begin position="71"/>
        <end position="84"/>
    </location>
</feature>
<name>A0A1I7U3F6_9PELO</name>
<dbReference type="AlphaFoldDB" id="A0A1I7U3F6"/>
<dbReference type="Proteomes" id="UP000095282">
    <property type="component" value="Unplaced"/>
</dbReference>
<protein>
    <submittedName>
        <fullName evidence="3">Secreted protein</fullName>
    </submittedName>
</protein>
<dbReference type="eggNOG" id="ENOG502THP1">
    <property type="taxonomic scope" value="Eukaryota"/>
</dbReference>
<feature type="region of interest" description="Disordered" evidence="1">
    <location>
        <begin position="65"/>
        <end position="103"/>
    </location>
</feature>
<dbReference type="WBParaSite" id="Csp11.Scaffold629.g14458.t1">
    <property type="protein sequence ID" value="Csp11.Scaffold629.g14458.t1"/>
    <property type="gene ID" value="Csp11.Scaffold629.g14458"/>
</dbReference>